<keyword evidence="6" id="KW-0029">Amino-acid transport</keyword>
<dbReference type="GO" id="GO:0022857">
    <property type="term" value="F:transmembrane transporter activity"/>
    <property type="evidence" value="ECO:0007669"/>
    <property type="project" value="InterPro"/>
</dbReference>
<dbReference type="PANTHER" id="PTHR30614:SF21">
    <property type="entry name" value="AMINO ACID ABC TRANSPORTER PERMEASE"/>
    <property type="match status" value="1"/>
</dbReference>
<gene>
    <name evidence="14" type="ORF">EGA29_15960</name>
</gene>
<evidence type="ECO:0000256" key="6">
    <source>
        <dbReference type="ARBA" id="ARBA00022970"/>
    </source>
</evidence>
<dbReference type="FunFam" id="1.10.3720.10:FF:000006">
    <property type="entry name" value="Glutamate/aspartate ABC transporter, permease protein GltK"/>
    <property type="match status" value="1"/>
</dbReference>
<keyword evidence="4" id="KW-1003">Cell membrane</keyword>
<feature type="transmembrane region" description="Helical" evidence="12">
    <location>
        <begin position="27"/>
        <end position="51"/>
    </location>
</feature>
<evidence type="ECO:0000256" key="12">
    <source>
        <dbReference type="RuleBase" id="RU363032"/>
    </source>
</evidence>
<evidence type="ECO:0000313" key="15">
    <source>
        <dbReference type="Proteomes" id="UP000271222"/>
    </source>
</evidence>
<evidence type="ECO:0000256" key="11">
    <source>
        <dbReference type="ARBA" id="ARBA00073645"/>
    </source>
</evidence>
<evidence type="ECO:0000256" key="9">
    <source>
        <dbReference type="ARBA" id="ARBA00060298"/>
    </source>
</evidence>
<dbReference type="Pfam" id="PF00528">
    <property type="entry name" value="BPD_transp_1"/>
    <property type="match status" value="1"/>
</dbReference>
<dbReference type="AlphaFoldDB" id="A0A454TP26"/>
<keyword evidence="8 12" id="KW-0472">Membrane</keyword>
<evidence type="ECO:0000256" key="7">
    <source>
        <dbReference type="ARBA" id="ARBA00022989"/>
    </source>
</evidence>
<feature type="transmembrane region" description="Helical" evidence="12">
    <location>
        <begin position="198"/>
        <end position="220"/>
    </location>
</feature>
<dbReference type="NCBIfam" id="TIGR01726">
    <property type="entry name" value="HEQRo_perm_3TM"/>
    <property type="match status" value="1"/>
</dbReference>
<evidence type="ECO:0000256" key="1">
    <source>
        <dbReference type="ARBA" id="ARBA00004429"/>
    </source>
</evidence>
<name>A0A454TP26_9RALS</name>
<evidence type="ECO:0000256" key="2">
    <source>
        <dbReference type="ARBA" id="ARBA00010072"/>
    </source>
</evidence>
<comment type="function">
    <text evidence="9">Part of the ABC transporter complex GltIJKL involved in glutamate and aspartate uptake. Probably responsible for the translocation of the substrate across the membrane.</text>
</comment>
<dbReference type="PANTHER" id="PTHR30614">
    <property type="entry name" value="MEMBRANE COMPONENT OF AMINO ACID ABC TRANSPORTER"/>
    <property type="match status" value="1"/>
</dbReference>
<feature type="transmembrane region" description="Helical" evidence="12">
    <location>
        <begin position="63"/>
        <end position="84"/>
    </location>
</feature>
<keyword evidence="5 12" id="KW-0812">Transmembrane</keyword>
<sequence length="232" mass="25297">MTMLELIQTYGLYYLIGQYPNGPLGGLALTLLLAAAGLVLALPAGILLGLCRVSPIRLLRWPATALVYVVRGTPLLMVIFWAYFLLPTLTGQRTDQFNTMLTALVVFDAAYLAEIVRAGIQALPRGQMESARSLGLPYLQAMRLVLLPQALRNMLPSLVNQLVSTIKETSLGYIISLPEVSFVAGQISTSVMTQSAEVYGLLALSYFAMCFGLTRVAFLLERRLAARALTQP</sequence>
<dbReference type="Proteomes" id="UP000271222">
    <property type="component" value="Unassembled WGS sequence"/>
</dbReference>
<accession>A0A454TP26</accession>
<evidence type="ECO:0000256" key="10">
    <source>
        <dbReference type="ARBA" id="ARBA00062718"/>
    </source>
</evidence>
<dbReference type="GO" id="GO:0006865">
    <property type="term" value="P:amino acid transport"/>
    <property type="evidence" value="ECO:0007669"/>
    <property type="project" value="UniProtKB-KW"/>
</dbReference>
<evidence type="ECO:0000256" key="4">
    <source>
        <dbReference type="ARBA" id="ARBA00022475"/>
    </source>
</evidence>
<reference evidence="14 15" key="1">
    <citation type="submission" date="2018-10" db="EMBL/GenBank/DDBJ databases">
        <title>Draft Genome Sequence of Ralstonia pseudosolanacearum (R. solanacearum phylotype I) Strain Tg03 Isolated from Luffa cylindrica in China.</title>
        <authorList>
            <person name="Yuan G.-Q."/>
            <person name="Li Q.-Q."/>
            <person name="Zhang Y.-W."/>
        </authorList>
    </citation>
    <scope>NUCLEOTIDE SEQUENCE [LARGE SCALE GENOMIC DNA]</scope>
    <source>
        <strain evidence="14 15">Tg03</strain>
    </source>
</reference>
<keyword evidence="3 12" id="KW-0813">Transport</keyword>
<comment type="similarity">
    <text evidence="2">Belongs to the binding-protein-dependent transport system permease family. HisMQ subfamily.</text>
</comment>
<dbReference type="OrthoDB" id="9771188at2"/>
<dbReference type="PROSITE" id="PS50928">
    <property type="entry name" value="ABC_TM1"/>
    <property type="match status" value="1"/>
</dbReference>
<dbReference type="InterPro" id="IPR000515">
    <property type="entry name" value="MetI-like"/>
</dbReference>
<dbReference type="InterPro" id="IPR010065">
    <property type="entry name" value="AA_ABC_transptr_permease_3TM"/>
</dbReference>
<evidence type="ECO:0000256" key="3">
    <source>
        <dbReference type="ARBA" id="ARBA00022448"/>
    </source>
</evidence>
<dbReference type="SUPFAM" id="SSF161098">
    <property type="entry name" value="MetI-like"/>
    <property type="match status" value="1"/>
</dbReference>
<proteinExistence type="inferred from homology"/>
<dbReference type="EMBL" id="RJTL01000026">
    <property type="protein sequence ID" value="RNM04453.1"/>
    <property type="molecule type" value="Genomic_DNA"/>
</dbReference>
<protein>
    <recommendedName>
        <fullName evidence="11">Glutamate/aspartate import permease protein GltK</fullName>
    </recommendedName>
</protein>
<evidence type="ECO:0000256" key="5">
    <source>
        <dbReference type="ARBA" id="ARBA00022692"/>
    </source>
</evidence>
<dbReference type="GO" id="GO:0043190">
    <property type="term" value="C:ATP-binding cassette (ABC) transporter complex"/>
    <property type="evidence" value="ECO:0007669"/>
    <property type="project" value="InterPro"/>
</dbReference>
<dbReference type="InterPro" id="IPR035906">
    <property type="entry name" value="MetI-like_sf"/>
</dbReference>
<comment type="subunit">
    <text evidence="10">The complex is composed of two ATP-binding proteins (GltL), two transmembrane proteins (GltJ and GltK) and a solute-binding protein (GltI).</text>
</comment>
<keyword evidence="7 12" id="KW-1133">Transmembrane helix</keyword>
<dbReference type="InterPro" id="IPR043429">
    <property type="entry name" value="ArtM/GltK/GlnP/TcyL/YhdX-like"/>
</dbReference>
<dbReference type="Gene3D" id="1.10.3720.10">
    <property type="entry name" value="MetI-like"/>
    <property type="match status" value="1"/>
</dbReference>
<evidence type="ECO:0000259" key="13">
    <source>
        <dbReference type="PROSITE" id="PS50928"/>
    </source>
</evidence>
<evidence type="ECO:0000313" key="14">
    <source>
        <dbReference type="EMBL" id="RNM04453.1"/>
    </source>
</evidence>
<comment type="subcellular location">
    <subcellularLocation>
        <location evidence="1">Cell inner membrane</location>
        <topology evidence="1">Multi-pass membrane protein</topology>
    </subcellularLocation>
    <subcellularLocation>
        <location evidence="12">Cell membrane</location>
        <topology evidence="12">Multi-pass membrane protein</topology>
    </subcellularLocation>
</comment>
<feature type="domain" description="ABC transmembrane type-1" evidence="13">
    <location>
        <begin position="27"/>
        <end position="220"/>
    </location>
</feature>
<comment type="caution">
    <text evidence="14">The sequence shown here is derived from an EMBL/GenBank/DDBJ whole genome shotgun (WGS) entry which is preliminary data.</text>
</comment>
<organism evidence="14 15">
    <name type="scientific">Ralstonia pseudosolanacearum</name>
    <dbReference type="NCBI Taxonomy" id="1310165"/>
    <lineage>
        <taxon>Bacteria</taxon>
        <taxon>Pseudomonadati</taxon>
        <taxon>Pseudomonadota</taxon>
        <taxon>Betaproteobacteria</taxon>
        <taxon>Burkholderiales</taxon>
        <taxon>Burkholderiaceae</taxon>
        <taxon>Ralstonia</taxon>
        <taxon>Ralstonia solanacearum species complex</taxon>
    </lineage>
</organism>
<evidence type="ECO:0000256" key="8">
    <source>
        <dbReference type="ARBA" id="ARBA00023136"/>
    </source>
</evidence>
<dbReference type="CDD" id="cd06261">
    <property type="entry name" value="TM_PBP2"/>
    <property type="match status" value="1"/>
</dbReference>